<reference evidence="1" key="1">
    <citation type="submission" date="2022-03" db="EMBL/GenBank/DDBJ databases">
        <title>De novo assembled genomes of Belliella spp. (Cyclobacteriaceae) strains.</title>
        <authorList>
            <person name="Szabo A."/>
            <person name="Korponai K."/>
            <person name="Felfoldi T."/>
        </authorList>
    </citation>
    <scope>NUCLEOTIDE SEQUENCE</scope>
    <source>
        <strain evidence="1">DSM 107340</strain>
    </source>
</reference>
<evidence type="ECO:0000313" key="1">
    <source>
        <dbReference type="EMBL" id="MCH7399471.1"/>
    </source>
</evidence>
<evidence type="ECO:0000313" key="2">
    <source>
        <dbReference type="Proteomes" id="UP001165488"/>
    </source>
</evidence>
<comment type="caution">
    <text evidence="1">The sequence shown here is derived from an EMBL/GenBank/DDBJ whole genome shotgun (WGS) entry which is preliminary data.</text>
</comment>
<accession>A0ABS9US71</accession>
<organism evidence="1 2">
    <name type="scientific">Belliella calami</name>
    <dbReference type="NCBI Taxonomy" id="2923436"/>
    <lineage>
        <taxon>Bacteria</taxon>
        <taxon>Pseudomonadati</taxon>
        <taxon>Bacteroidota</taxon>
        <taxon>Cytophagia</taxon>
        <taxon>Cytophagales</taxon>
        <taxon>Cyclobacteriaceae</taxon>
        <taxon>Belliella</taxon>
    </lineage>
</organism>
<name>A0ABS9US71_9BACT</name>
<keyword evidence="2" id="KW-1185">Reference proteome</keyword>
<dbReference type="EMBL" id="JAKZGS010000016">
    <property type="protein sequence ID" value="MCH7399471.1"/>
    <property type="molecule type" value="Genomic_DNA"/>
</dbReference>
<dbReference type="Proteomes" id="UP001165488">
    <property type="component" value="Unassembled WGS sequence"/>
</dbReference>
<gene>
    <name evidence="1" type="ORF">MM236_15820</name>
</gene>
<sequence length="49" mass="5792">MDWKIEGEWLECFKVGKFKGFESLEELIRRGGLEDYKNLSVVLDWNIGI</sequence>
<protein>
    <recommendedName>
        <fullName evidence="3">Riboflavin kinase</fullName>
    </recommendedName>
</protein>
<proteinExistence type="predicted"/>
<dbReference type="RefSeq" id="WP_241275969.1">
    <property type="nucleotide sequence ID" value="NZ_JAKZGS010000016.1"/>
</dbReference>
<evidence type="ECO:0008006" key="3">
    <source>
        <dbReference type="Google" id="ProtNLM"/>
    </source>
</evidence>